<proteinExistence type="predicted"/>
<dbReference type="Proteomes" id="UP000541558">
    <property type="component" value="Unassembled WGS sequence"/>
</dbReference>
<dbReference type="InterPro" id="IPR036864">
    <property type="entry name" value="Zn2-C6_fun-type_DNA-bd_sf"/>
</dbReference>
<reference evidence="1 2" key="1">
    <citation type="journal article" date="2020" name="ISME J.">
        <title>Uncovering the hidden diversity of litter-decomposition mechanisms in mushroom-forming fungi.</title>
        <authorList>
            <person name="Floudas D."/>
            <person name="Bentzer J."/>
            <person name="Ahren D."/>
            <person name="Johansson T."/>
            <person name="Persson P."/>
            <person name="Tunlid A."/>
        </authorList>
    </citation>
    <scope>NUCLEOTIDE SEQUENCE [LARGE SCALE GENOMIC DNA]</scope>
    <source>
        <strain evidence="1 2">CBS 175.51</strain>
    </source>
</reference>
<dbReference type="OrthoDB" id="10553896at2759"/>
<name>A0A8H5FCX0_9AGAR</name>
<evidence type="ECO:0008006" key="3">
    <source>
        <dbReference type="Google" id="ProtNLM"/>
    </source>
</evidence>
<gene>
    <name evidence="1" type="ORF">D9611_008872</name>
</gene>
<evidence type="ECO:0000313" key="2">
    <source>
        <dbReference type="Proteomes" id="UP000541558"/>
    </source>
</evidence>
<evidence type="ECO:0000313" key="1">
    <source>
        <dbReference type="EMBL" id="KAF5331858.1"/>
    </source>
</evidence>
<comment type="caution">
    <text evidence="1">The sequence shown here is derived from an EMBL/GenBank/DDBJ whole genome shotgun (WGS) entry which is preliminary data.</text>
</comment>
<accession>A0A8H5FCX0</accession>
<dbReference type="GO" id="GO:0000981">
    <property type="term" value="F:DNA-binding transcription factor activity, RNA polymerase II-specific"/>
    <property type="evidence" value="ECO:0007669"/>
    <property type="project" value="InterPro"/>
</dbReference>
<protein>
    <recommendedName>
        <fullName evidence="3">Zn(2)-C6 fungal-type domain-containing protein</fullName>
    </recommendedName>
</protein>
<dbReference type="GO" id="GO:0008270">
    <property type="term" value="F:zinc ion binding"/>
    <property type="evidence" value="ECO:0007669"/>
    <property type="project" value="InterPro"/>
</dbReference>
<keyword evidence="2" id="KW-1185">Reference proteome</keyword>
<organism evidence="1 2">
    <name type="scientific">Ephemerocybe angulata</name>
    <dbReference type="NCBI Taxonomy" id="980116"/>
    <lineage>
        <taxon>Eukaryota</taxon>
        <taxon>Fungi</taxon>
        <taxon>Dikarya</taxon>
        <taxon>Basidiomycota</taxon>
        <taxon>Agaricomycotina</taxon>
        <taxon>Agaricomycetes</taxon>
        <taxon>Agaricomycetidae</taxon>
        <taxon>Agaricales</taxon>
        <taxon>Agaricineae</taxon>
        <taxon>Psathyrellaceae</taxon>
        <taxon>Ephemerocybe</taxon>
    </lineage>
</organism>
<dbReference type="SUPFAM" id="SSF57701">
    <property type="entry name" value="Zn2/Cys6 DNA-binding domain"/>
    <property type="match status" value="1"/>
</dbReference>
<dbReference type="AlphaFoldDB" id="A0A8H5FCX0"/>
<sequence length="309" mass="32580">MRKGHSPSKKKRSRVKAGPYDAGELRGLCAFNLHIFQPEQVKKVQAIETQLIGILGKNYHRWFHTYCDHCQDQGIPCPGTSGPGGCASCVNTGKECFWTRPRYRPEDRAAGLPTTGLDSSLDTVPSLPPAGPALAAVPSPTSPDVWGWLNNLDGLPSQTEPSLPGLPGVSHALNGDTFGWGTDMGATTGLFNAMPASTNFAAGILPAIPAQNDGFSGQTSVNGGMASLAPLFSSDFIFSNDAGQQSAASSQPFGDFDWCGLFPQGMSSISGTTQDNQFSAATQSTFFDTVNLLSGLPEFYTPSFGGTAY</sequence>
<dbReference type="EMBL" id="JAACJK010000112">
    <property type="protein sequence ID" value="KAF5331858.1"/>
    <property type="molecule type" value="Genomic_DNA"/>
</dbReference>